<name>W7T855_9STRA</name>
<proteinExistence type="predicted"/>
<reference evidence="1 2" key="1">
    <citation type="journal article" date="2014" name="Mol. Plant">
        <title>Chromosome Scale Genome Assembly and Transcriptome Profiling of Nannochloropsis gaditana in Nitrogen Depletion.</title>
        <authorList>
            <person name="Corteggiani Carpinelli E."/>
            <person name="Telatin A."/>
            <person name="Vitulo N."/>
            <person name="Forcato C."/>
            <person name="D'Angelo M."/>
            <person name="Schiavon R."/>
            <person name="Vezzi A."/>
            <person name="Giacometti G.M."/>
            <person name="Morosinotto T."/>
            <person name="Valle G."/>
        </authorList>
    </citation>
    <scope>NUCLEOTIDE SEQUENCE [LARGE SCALE GENOMIC DNA]</scope>
    <source>
        <strain evidence="1 2">B-31</strain>
    </source>
</reference>
<dbReference type="AlphaFoldDB" id="W7T855"/>
<dbReference type="Proteomes" id="UP000019335">
    <property type="component" value="Chromosome 18"/>
</dbReference>
<comment type="caution">
    <text evidence="1">The sequence shown here is derived from an EMBL/GenBank/DDBJ whole genome shotgun (WGS) entry which is preliminary data.</text>
</comment>
<evidence type="ECO:0000313" key="2">
    <source>
        <dbReference type="Proteomes" id="UP000019335"/>
    </source>
</evidence>
<evidence type="ECO:0000313" key="1">
    <source>
        <dbReference type="EMBL" id="EWM23210.1"/>
    </source>
</evidence>
<keyword evidence="2" id="KW-1185">Reference proteome</keyword>
<organism evidence="1 2">
    <name type="scientific">Nannochloropsis gaditana</name>
    <dbReference type="NCBI Taxonomy" id="72520"/>
    <lineage>
        <taxon>Eukaryota</taxon>
        <taxon>Sar</taxon>
        <taxon>Stramenopiles</taxon>
        <taxon>Ochrophyta</taxon>
        <taxon>Eustigmatophyceae</taxon>
        <taxon>Eustigmatales</taxon>
        <taxon>Monodopsidaceae</taxon>
        <taxon>Nannochloropsis</taxon>
    </lineage>
</organism>
<accession>W7T855</accession>
<gene>
    <name evidence="1" type="ORF">Naga_101900g1</name>
</gene>
<sequence>MCGRSGMGKACSKLLAGVLKHDPPSLPPSPSSPSSSLPVEARCGFWQEKGEGAMMKTRERGGEGGRDGGRWRGGRCIESLDFPSSLAGKRKTGKGAHARILNFRLNIQSFLAFPLHVCEATPSFLPPTLLLPSLPPSLPSSLPPDRLVTNVSRFRGRGGRGRRD</sequence>
<dbReference type="EMBL" id="AZIL01001784">
    <property type="protein sequence ID" value="EWM23210.1"/>
    <property type="molecule type" value="Genomic_DNA"/>
</dbReference>
<protein>
    <submittedName>
        <fullName evidence="1">Uncharacterized protein</fullName>
    </submittedName>
</protein>